<dbReference type="AlphaFoldDB" id="A0AAU7JS51"/>
<name>A0AAU7JS51_9MICO</name>
<reference evidence="1" key="1">
    <citation type="submission" date="2024-05" db="EMBL/GenBank/DDBJ databases">
        <authorList>
            <person name="Kim S."/>
            <person name="Heo J."/>
            <person name="Choi H."/>
            <person name="Choi Y."/>
            <person name="Kwon S.-W."/>
            <person name="Kim Y."/>
        </authorList>
    </citation>
    <scope>NUCLEOTIDE SEQUENCE</scope>
    <source>
        <strain evidence="1">KACC 23699</strain>
    </source>
</reference>
<accession>A0AAU7JS51</accession>
<dbReference type="InterPro" id="IPR019587">
    <property type="entry name" value="Polyketide_cyclase/dehydratase"/>
</dbReference>
<dbReference type="SUPFAM" id="SSF55961">
    <property type="entry name" value="Bet v1-like"/>
    <property type="match status" value="1"/>
</dbReference>
<dbReference type="PANTHER" id="PTHR36166:SF1">
    <property type="entry name" value="SRPBCC DOMAIN-CONTAINING PROTEIN"/>
    <property type="match status" value="1"/>
</dbReference>
<dbReference type="PANTHER" id="PTHR36166">
    <property type="entry name" value="CHROMOSOME 9, WHOLE GENOME SHOTGUN SEQUENCE"/>
    <property type="match status" value="1"/>
</dbReference>
<evidence type="ECO:0000313" key="1">
    <source>
        <dbReference type="EMBL" id="XBO43121.1"/>
    </source>
</evidence>
<organism evidence="1">
    <name type="scientific">Pedococcus sp. KACC 23699</name>
    <dbReference type="NCBI Taxonomy" id="3149228"/>
    <lineage>
        <taxon>Bacteria</taxon>
        <taxon>Bacillati</taxon>
        <taxon>Actinomycetota</taxon>
        <taxon>Actinomycetes</taxon>
        <taxon>Micrococcales</taxon>
        <taxon>Intrasporangiaceae</taxon>
        <taxon>Pedococcus</taxon>
    </lineage>
</organism>
<dbReference type="EMBL" id="CP157483">
    <property type="protein sequence ID" value="XBO43121.1"/>
    <property type="molecule type" value="Genomic_DNA"/>
</dbReference>
<gene>
    <name evidence="1" type="ORF">ABEG17_16375</name>
</gene>
<dbReference type="Gene3D" id="3.30.530.20">
    <property type="match status" value="1"/>
</dbReference>
<dbReference type="Pfam" id="PF10604">
    <property type="entry name" value="Polyketide_cyc2"/>
    <property type="match status" value="1"/>
</dbReference>
<proteinExistence type="predicted"/>
<dbReference type="RefSeq" id="WP_406830551.1">
    <property type="nucleotide sequence ID" value="NZ_CP157483.1"/>
</dbReference>
<protein>
    <submittedName>
        <fullName evidence="1">SRPBCC domain-containing protein</fullName>
    </submittedName>
</protein>
<dbReference type="CDD" id="cd07822">
    <property type="entry name" value="SRPBCC_4"/>
    <property type="match status" value="1"/>
</dbReference>
<dbReference type="InterPro" id="IPR023393">
    <property type="entry name" value="START-like_dom_sf"/>
</dbReference>
<sequence length="153" mass="16871">MSKLIATHLTVTAGAEDVWATLTDLARYRTWNPFITRASGTVALGERLDLTIQPPRGRAMAFRPWVTALEEHRYLEWLGRLAVPGIFDGRHSFKLTPMGVNRTLVQQSETVTGALVPFTGHLLARTHAGFVAMNEALARQTLRPTSGHSPLGE</sequence>